<evidence type="ECO:0000313" key="2">
    <source>
        <dbReference type="Proteomes" id="UP001218071"/>
    </source>
</evidence>
<reference evidence="1 2" key="1">
    <citation type="submission" date="2020-10" db="EMBL/GenBank/DDBJ databases">
        <title>Complete genome sequence of Corynebacterium jeddahense DSM 45997, type strain of Corynebacterium jeddahense.</title>
        <authorList>
            <person name="Busche T."/>
            <person name="Kalinowski J."/>
            <person name="Ruckert C."/>
        </authorList>
    </citation>
    <scope>NUCLEOTIDE SEQUENCE [LARGE SCALE GENOMIC DNA]</scope>
    <source>
        <strain evidence="1 2">DSM 45997</strain>
    </source>
</reference>
<sequence>MDERRYIRLKEWGISQDTTKTPSNEYLRSTDGSLAQEAFRLRTDENGFIKTGNEVPDPGRKRKVILLGDSFVESLFEHERLRFPSLFEDQLQKTGFPFVVLNGGYSGENLLHTYNIFLNKVVPLLKYTEKVIFFTSMIDNRAMTSQSSYWSSHTMHAPILDPRNTSRATQMVPPSTVSQRILFRSLLELCQAFGGKPLVVLSPFRSADLGVDPYLDALFPDSSGHTQYIEHYNLINLAARETAAELKVPTLDASSEFIGATENFYDTLHLNTTGQQKMATLLYDFFRSQY</sequence>
<organism evidence="1 2">
    <name type="scientific">Corynebacterium jeddahense</name>
    <dbReference type="NCBI Taxonomy" id="1414719"/>
    <lineage>
        <taxon>Bacteria</taxon>
        <taxon>Bacillati</taxon>
        <taxon>Actinomycetota</taxon>
        <taxon>Actinomycetes</taxon>
        <taxon>Mycobacteriales</taxon>
        <taxon>Corynebacteriaceae</taxon>
        <taxon>Corynebacterium</taxon>
    </lineage>
</organism>
<evidence type="ECO:0000313" key="1">
    <source>
        <dbReference type="EMBL" id="WCZ39365.1"/>
    </source>
</evidence>
<dbReference type="InterPro" id="IPR036514">
    <property type="entry name" value="SGNH_hydro_sf"/>
</dbReference>
<dbReference type="SUPFAM" id="SSF52266">
    <property type="entry name" value="SGNH hydrolase"/>
    <property type="match status" value="1"/>
</dbReference>
<dbReference type="EMBL" id="CP063194">
    <property type="protein sequence ID" value="WCZ39365.1"/>
    <property type="molecule type" value="Genomic_DNA"/>
</dbReference>
<dbReference type="Gene3D" id="3.40.50.1110">
    <property type="entry name" value="SGNH hydrolase"/>
    <property type="match status" value="1"/>
</dbReference>
<protein>
    <recommendedName>
        <fullName evidence="3">SGNH hydrolase-type esterase domain-containing protein</fullName>
    </recommendedName>
</protein>
<name>A0ABY7UL16_9CORY</name>
<dbReference type="Proteomes" id="UP001218071">
    <property type="component" value="Chromosome"/>
</dbReference>
<gene>
    <name evidence="1" type="ORF">CJEDD_08885</name>
</gene>
<keyword evidence="2" id="KW-1185">Reference proteome</keyword>
<proteinExistence type="predicted"/>
<dbReference type="CDD" id="cd00229">
    <property type="entry name" value="SGNH_hydrolase"/>
    <property type="match status" value="1"/>
</dbReference>
<accession>A0ABY7UL16</accession>
<evidence type="ECO:0008006" key="3">
    <source>
        <dbReference type="Google" id="ProtNLM"/>
    </source>
</evidence>